<evidence type="ECO:0000256" key="5">
    <source>
        <dbReference type="ARBA" id="ARBA00022553"/>
    </source>
</evidence>
<dbReference type="CTD" id="83879"/>
<evidence type="ECO:0000256" key="1">
    <source>
        <dbReference type="ARBA" id="ARBA00004123"/>
    </source>
</evidence>
<evidence type="ECO:0000256" key="7">
    <source>
        <dbReference type="ARBA" id="ARBA00023015"/>
    </source>
</evidence>
<evidence type="ECO:0000259" key="11">
    <source>
        <dbReference type="Pfam" id="PF10497"/>
    </source>
</evidence>
<evidence type="ECO:0000313" key="12">
    <source>
        <dbReference type="Proteomes" id="UP000694906"/>
    </source>
</evidence>
<sequence>MVAGVPQRPAAAQLAPFSRRTPARRGCPAAAPNRLGSVDLKQNDLRVKKNVKKFRYMKLISMETSSSSDDSCDSFASDNFANTKPKFRSDISEELANVFYEDSDNESFCGFSESEVQDVLDHCGFLQKPRPDVTNELASIFHADSDDESFCGFSESEIQDGMMAQNSVSQIGCMESQYTQRPQSAREGCRTRSQARPSGPLRVAMKFPVRNTKGSANKKKVTPQPSENSASNSNSDSEDESGMNFLEKRALNIKQNKAMLAKLMSELESFPGSFSGRPSLPGPRSGSTCHQCRQKTIDTKTNCRNPECWGIRGQFCGPCLRNRYGEEVKDALLNPDWHCPPCRGMCNCSFCRQRDGRCATGVLVYLAKYHGFGNVHAYLKSLKQEFEMQAHNT</sequence>
<accession>A0AAX6REB6</accession>
<keyword evidence="13" id="KW-0131">Cell cycle</keyword>
<evidence type="ECO:0000256" key="2">
    <source>
        <dbReference type="ARBA" id="ARBA00004496"/>
    </source>
</evidence>
<keyword evidence="4" id="KW-1017">Isopeptide bond</keyword>
<dbReference type="GO" id="GO:0005634">
    <property type="term" value="C:nucleus"/>
    <property type="evidence" value="ECO:0007669"/>
    <property type="project" value="UniProtKB-SubCell"/>
</dbReference>
<dbReference type="GO" id="GO:0006355">
    <property type="term" value="P:regulation of DNA-templated transcription"/>
    <property type="evidence" value="ECO:0007669"/>
    <property type="project" value="InterPro"/>
</dbReference>
<keyword evidence="8" id="KW-0804">Transcription</keyword>
<evidence type="ECO:0000256" key="9">
    <source>
        <dbReference type="ARBA" id="ARBA00023242"/>
    </source>
</evidence>
<keyword evidence="5" id="KW-0597">Phosphoprotein</keyword>
<dbReference type="Proteomes" id="UP000694906">
    <property type="component" value="Unplaced"/>
</dbReference>
<dbReference type="GO" id="GO:0005737">
    <property type="term" value="C:cytoplasm"/>
    <property type="evidence" value="ECO:0007669"/>
    <property type="project" value="UniProtKB-SubCell"/>
</dbReference>
<dbReference type="RefSeq" id="XP_021094274.1">
    <property type="nucleotide sequence ID" value="XM_021238615.1"/>
</dbReference>
<dbReference type="InterPro" id="IPR018866">
    <property type="entry name" value="Znf-4CXXC_R1"/>
</dbReference>
<dbReference type="InterPro" id="IPR040221">
    <property type="entry name" value="CDCA7/CDA7L"/>
</dbReference>
<dbReference type="PANTHER" id="PTHR31169">
    <property type="entry name" value="OS05G0300700 PROTEIN"/>
    <property type="match status" value="1"/>
</dbReference>
<keyword evidence="3" id="KW-0963">Cytoplasm</keyword>
<organism evidence="12 13">
    <name type="scientific">Heterocephalus glaber</name>
    <name type="common">Naked mole rat</name>
    <dbReference type="NCBI Taxonomy" id="10181"/>
    <lineage>
        <taxon>Eukaryota</taxon>
        <taxon>Metazoa</taxon>
        <taxon>Chordata</taxon>
        <taxon>Craniata</taxon>
        <taxon>Vertebrata</taxon>
        <taxon>Euteleostomi</taxon>
        <taxon>Mammalia</taxon>
        <taxon>Eutheria</taxon>
        <taxon>Euarchontoglires</taxon>
        <taxon>Glires</taxon>
        <taxon>Rodentia</taxon>
        <taxon>Hystricomorpha</taxon>
        <taxon>Bathyergidae</taxon>
        <taxon>Heterocephalus</taxon>
    </lineage>
</organism>
<evidence type="ECO:0000256" key="4">
    <source>
        <dbReference type="ARBA" id="ARBA00022499"/>
    </source>
</evidence>
<keyword evidence="6" id="KW-0832">Ubl conjugation</keyword>
<dbReference type="PANTHER" id="PTHR31169:SF2">
    <property type="entry name" value="CELL DIVISION CYCLE-ASSOCIATED PROTEIN 7"/>
    <property type="match status" value="1"/>
</dbReference>
<name>A0AAX6REB6_HETGA</name>
<proteinExistence type="predicted"/>
<keyword evidence="9" id="KW-0539">Nucleus</keyword>
<dbReference type="Pfam" id="PF10497">
    <property type="entry name" value="zf-4CXXC_R1"/>
    <property type="match status" value="1"/>
</dbReference>
<feature type="domain" description="Zinc-finger" evidence="11">
    <location>
        <begin position="284"/>
        <end position="379"/>
    </location>
</feature>
<evidence type="ECO:0000256" key="3">
    <source>
        <dbReference type="ARBA" id="ARBA00022490"/>
    </source>
</evidence>
<gene>
    <name evidence="13" type="primary">Cdca7</name>
</gene>
<keyword evidence="7" id="KW-0805">Transcription regulation</keyword>
<dbReference type="GO" id="GO:0051301">
    <property type="term" value="P:cell division"/>
    <property type="evidence" value="ECO:0007669"/>
    <property type="project" value="UniProtKB-KW"/>
</dbReference>
<comment type="subcellular location">
    <subcellularLocation>
        <location evidence="2">Cytoplasm</location>
    </subcellularLocation>
    <subcellularLocation>
        <location evidence="1">Nucleus</location>
    </subcellularLocation>
</comment>
<reference evidence="13" key="1">
    <citation type="submission" date="2025-08" db="UniProtKB">
        <authorList>
            <consortium name="RefSeq"/>
        </authorList>
    </citation>
    <scope>IDENTIFICATION</scope>
</reference>
<feature type="region of interest" description="Disordered" evidence="10">
    <location>
        <begin position="1"/>
        <end position="34"/>
    </location>
</feature>
<feature type="compositionally biased region" description="Low complexity" evidence="10">
    <location>
        <begin position="226"/>
        <end position="235"/>
    </location>
</feature>
<evidence type="ECO:0000256" key="6">
    <source>
        <dbReference type="ARBA" id="ARBA00022843"/>
    </source>
</evidence>
<feature type="region of interest" description="Disordered" evidence="10">
    <location>
        <begin position="177"/>
        <end position="242"/>
    </location>
</feature>
<evidence type="ECO:0000313" key="13">
    <source>
        <dbReference type="RefSeq" id="XP_021094274.1"/>
    </source>
</evidence>
<dbReference type="AlphaFoldDB" id="A0AAX6REB6"/>
<keyword evidence="12" id="KW-1185">Reference proteome</keyword>
<dbReference type="GeneID" id="101708827"/>
<evidence type="ECO:0000256" key="10">
    <source>
        <dbReference type="SAM" id="MobiDB-lite"/>
    </source>
</evidence>
<keyword evidence="13" id="KW-0132">Cell division</keyword>
<evidence type="ECO:0000256" key="8">
    <source>
        <dbReference type="ARBA" id="ARBA00023163"/>
    </source>
</evidence>
<protein>
    <submittedName>
        <fullName evidence="13">Cell division cycle-associated protein 7 isoform X9</fullName>
    </submittedName>
</protein>